<dbReference type="Gene3D" id="1.10.10.10">
    <property type="entry name" value="Winged helix-like DNA-binding domain superfamily/Winged helix DNA-binding domain"/>
    <property type="match status" value="1"/>
</dbReference>
<protein>
    <submittedName>
        <fullName evidence="7">ANTAR domain protein</fullName>
    </submittedName>
</protein>
<dbReference type="Proteomes" id="UP000033448">
    <property type="component" value="Unassembled WGS sequence"/>
</dbReference>
<dbReference type="Pfam" id="PF13185">
    <property type="entry name" value="GAF_2"/>
    <property type="match status" value="1"/>
</dbReference>
<evidence type="ECO:0000256" key="3">
    <source>
        <dbReference type="ARBA" id="ARBA00023015"/>
    </source>
</evidence>
<feature type="domain" description="ANTAR" evidence="6">
    <location>
        <begin position="169"/>
        <end position="230"/>
    </location>
</feature>
<evidence type="ECO:0000256" key="2">
    <source>
        <dbReference type="ARBA" id="ARBA00022777"/>
    </source>
</evidence>
<keyword evidence="3" id="KW-0805">Transcription regulation</keyword>
<evidence type="ECO:0000259" key="6">
    <source>
        <dbReference type="PROSITE" id="PS50921"/>
    </source>
</evidence>
<dbReference type="Pfam" id="PF03861">
    <property type="entry name" value="ANTAR"/>
    <property type="match status" value="1"/>
</dbReference>
<sequence>MTSASREHRLNAAFVMVADSLTDDYDVVDLLHTLVSECTEIVNVQAGGLLLLDADGELQVVASTTESAELVEVLQLAAGAGPCLDCFATGEQVSVPDVAAAARWPAFQEEALRRGFRSVHAIPLRLRGDTIGTMNLFGTSVGALSARDASAAQALADVATISILQQRISAHAQLIAEQLQRALDSRVLIEQAKGAVAQVNGTSMDESFTLLRRYARDRNLSLHALAEAITNRSLPISALTTSHEDERMSSRRPAARKQE</sequence>
<dbReference type="InterPro" id="IPR005561">
    <property type="entry name" value="ANTAR"/>
</dbReference>
<feature type="region of interest" description="Disordered" evidence="5">
    <location>
        <begin position="237"/>
        <end position="259"/>
    </location>
</feature>
<dbReference type="EMBL" id="JYIT01000083">
    <property type="protein sequence ID" value="KJL19849.1"/>
    <property type="molecule type" value="Genomic_DNA"/>
</dbReference>
<dbReference type="InterPro" id="IPR029016">
    <property type="entry name" value="GAF-like_dom_sf"/>
</dbReference>
<dbReference type="InterPro" id="IPR012074">
    <property type="entry name" value="GAF_ANTAR"/>
</dbReference>
<evidence type="ECO:0000256" key="1">
    <source>
        <dbReference type="ARBA" id="ARBA00022679"/>
    </source>
</evidence>
<dbReference type="PATRIC" id="fig|582680.7.peg.2951"/>
<evidence type="ECO:0000313" key="8">
    <source>
        <dbReference type="Proteomes" id="UP000033448"/>
    </source>
</evidence>
<dbReference type="PIRSF" id="PIRSF036625">
    <property type="entry name" value="GAF_ANTAR"/>
    <property type="match status" value="1"/>
</dbReference>
<keyword evidence="1" id="KW-0808">Transferase</keyword>
<dbReference type="GO" id="GO:0016301">
    <property type="term" value="F:kinase activity"/>
    <property type="evidence" value="ECO:0007669"/>
    <property type="project" value="UniProtKB-KW"/>
</dbReference>
<accession>A0A0F0KHD3</accession>
<dbReference type="InterPro" id="IPR011006">
    <property type="entry name" value="CheY-like_superfamily"/>
</dbReference>
<keyword evidence="2" id="KW-0418">Kinase</keyword>
<dbReference type="RefSeq" id="WP_082072419.1">
    <property type="nucleotide sequence ID" value="NZ_CBFSJS010000069.1"/>
</dbReference>
<proteinExistence type="predicted"/>
<dbReference type="OrthoDB" id="3683444at2"/>
<dbReference type="SUPFAM" id="SSF55781">
    <property type="entry name" value="GAF domain-like"/>
    <property type="match status" value="1"/>
</dbReference>
<dbReference type="Gene3D" id="3.30.450.40">
    <property type="match status" value="1"/>
</dbReference>
<dbReference type="InterPro" id="IPR003018">
    <property type="entry name" value="GAF"/>
</dbReference>
<evidence type="ECO:0000256" key="5">
    <source>
        <dbReference type="SAM" id="MobiDB-lite"/>
    </source>
</evidence>
<dbReference type="GO" id="GO:0003723">
    <property type="term" value="F:RNA binding"/>
    <property type="evidence" value="ECO:0007669"/>
    <property type="project" value="InterPro"/>
</dbReference>
<dbReference type="PROSITE" id="PS50921">
    <property type="entry name" value="ANTAR"/>
    <property type="match status" value="1"/>
</dbReference>
<keyword evidence="4" id="KW-0804">Transcription</keyword>
<dbReference type="AlphaFoldDB" id="A0A0F0KHD3"/>
<dbReference type="SUPFAM" id="SSF52172">
    <property type="entry name" value="CheY-like"/>
    <property type="match status" value="1"/>
</dbReference>
<keyword evidence="8" id="KW-1185">Reference proteome</keyword>
<reference evidence="7 8" key="1">
    <citation type="submission" date="2015-02" db="EMBL/GenBank/DDBJ databases">
        <title>Draft genome sequences of ten Microbacterium spp. with emphasis on heavy metal contaminated environments.</title>
        <authorList>
            <person name="Corretto E."/>
        </authorList>
    </citation>
    <scope>NUCLEOTIDE SEQUENCE [LARGE SCALE GENOMIC DNA]</scope>
    <source>
        <strain evidence="7 8">DSM 23848</strain>
    </source>
</reference>
<dbReference type="InterPro" id="IPR036388">
    <property type="entry name" value="WH-like_DNA-bd_sf"/>
</dbReference>
<gene>
    <name evidence="7" type="ORF">RL72_02895</name>
</gene>
<name>A0A0F0KHD3_9MICO</name>
<dbReference type="SMART" id="SM01012">
    <property type="entry name" value="ANTAR"/>
    <property type="match status" value="1"/>
</dbReference>
<evidence type="ECO:0000256" key="4">
    <source>
        <dbReference type="ARBA" id="ARBA00023163"/>
    </source>
</evidence>
<evidence type="ECO:0000313" key="7">
    <source>
        <dbReference type="EMBL" id="KJL19849.1"/>
    </source>
</evidence>
<organism evidence="7 8">
    <name type="scientific">Microbacterium azadirachtae</name>
    <dbReference type="NCBI Taxonomy" id="582680"/>
    <lineage>
        <taxon>Bacteria</taxon>
        <taxon>Bacillati</taxon>
        <taxon>Actinomycetota</taxon>
        <taxon>Actinomycetes</taxon>
        <taxon>Micrococcales</taxon>
        <taxon>Microbacteriaceae</taxon>
        <taxon>Microbacterium</taxon>
    </lineage>
</organism>
<comment type="caution">
    <text evidence="7">The sequence shown here is derived from an EMBL/GenBank/DDBJ whole genome shotgun (WGS) entry which is preliminary data.</text>
</comment>
<dbReference type="SMART" id="SM00065">
    <property type="entry name" value="GAF"/>
    <property type="match status" value="1"/>
</dbReference>